<organism evidence="1 2">
    <name type="scientific">Mucilaginibacter paludis DSM 18603</name>
    <dbReference type="NCBI Taxonomy" id="714943"/>
    <lineage>
        <taxon>Bacteria</taxon>
        <taxon>Pseudomonadati</taxon>
        <taxon>Bacteroidota</taxon>
        <taxon>Sphingobacteriia</taxon>
        <taxon>Sphingobacteriales</taxon>
        <taxon>Sphingobacteriaceae</taxon>
        <taxon>Mucilaginibacter</taxon>
    </lineage>
</organism>
<dbReference type="OrthoDB" id="675048at2"/>
<dbReference type="InterPro" id="IPR036388">
    <property type="entry name" value="WH-like_DNA-bd_sf"/>
</dbReference>
<accession>H1YBC0</accession>
<dbReference type="Proteomes" id="UP000002774">
    <property type="component" value="Chromosome"/>
</dbReference>
<protein>
    <submittedName>
        <fullName evidence="1">Uncharacterized protein</fullName>
    </submittedName>
</protein>
<name>H1YBC0_9SPHI</name>
<evidence type="ECO:0000313" key="1">
    <source>
        <dbReference type="EMBL" id="EHQ31174.1"/>
    </source>
</evidence>
<dbReference type="RefSeq" id="WP_008513434.1">
    <property type="nucleotide sequence ID" value="NZ_CM001403.1"/>
</dbReference>
<dbReference type="eggNOG" id="COG3695">
    <property type="taxonomic scope" value="Bacteria"/>
</dbReference>
<keyword evidence="2" id="KW-1185">Reference proteome</keyword>
<dbReference type="AlphaFoldDB" id="H1YBC0"/>
<dbReference type="Gene3D" id="1.10.10.10">
    <property type="entry name" value="Winged helix-like DNA-binding domain superfamily/Winged helix DNA-binding domain"/>
    <property type="match status" value="1"/>
</dbReference>
<gene>
    <name evidence="1" type="ORF">Mucpa_7131</name>
</gene>
<dbReference type="HOGENOM" id="CLU_116217_0_0_10"/>
<evidence type="ECO:0000313" key="2">
    <source>
        <dbReference type="Proteomes" id="UP000002774"/>
    </source>
</evidence>
<proteinExistence type="predicted"/>
<reference evidence="1" key="1">
    <citation type="submission" date="2011-09" db="EMBL/GenBank/DDBJ databases">
        <title>The permanent draft genome of Mucilaginibacter paludis DSM 18603.</title>
        <authorList>
            <consortium name="US DOE Joint Genome Institute (JGI-PGF)"/>
            <person name="Lucas S."/>
            <person name="Han J."/>
            <person name="Lapidus A."/>
            <person name="Bruce D."/>
            <person name="Goodwin L."/>
            <person name="Pitluck S."/>
            <person name="Peters L."/>
            <person name="Kyrpides N."/>
            <person name="Mavromatis K."/>
            <person name="Ivanova N."/>
            <person name="Mikhailova N."/>
            <person name="Held B."/>
            <person name="Detter J.C."/>
            <person name="Tapia R."/>
            <person name="Han C."/>
            <person name="Land M."/>
            <person name="Hauser L."/>
            <person name="Markowitz V."/>
            <person name="Cheng J.-F."/>
            <person name="Hugenholtz P."/>
            <person name="Woyke T."/>
            <person name="Wu D."/>
            <person name="Tindall B."/>
            <person name="Brambilla E."/>
            <person name="Klenk H.-P."/>
            <person name="Eisen J.A."/>
        </authorList>
    </citation>
    <scope>NUCLEOTIDE SEQUENCE [LARGE SCALE GENOMIC DNA]</scope>
    <source>
        <strain evidence="1">DSM 18603</strain>
    </source>
</reference>
<dbReference type="EMBL" id="CM001403">
    <property type="protein sequence ID" value="EHQ31174.1"/>
    <property type="molecule type" value="Genomic_DNA"/>
</dbReference>
<sequence>MMKYITGKSWREKREKPIQPKVIDIPDLWARKMGHGKMFIPTPMLIDEIIKRIPIGRVTTVNIIRNHLASEYHADMTCPLSTGIDLCIAAQAAEEDRLNGESEITPYWRVLKEDGKLNAKFPGGKQQQAEYLRAEGFEIIENEVDYSLSVKNYKNRLINLSYRLFADSYNLI</sequence>